<dbReference type="Gene3D" id="3.50.50.60">
    <property type="entry name" value="FAD/NAD(P)-binding domain"/>
    <property type="match status" value="2"/>
</dbReference>
<evidence type="ECO:0000256" key="3">
    <source>
        <dbReference type="ARBA" id="ARBA00022857"/>
    </source>
</evidence>
<keyword evidence="4" id="KW-0560">Oxidoreductase</keyword>
<keyword evidence="1" id="KW-0285">Flavoprotein</keyword>
<keyword evidence="3" id="KW-0521">NADP</keyword>
<dbReference type="VEuPathDB" id="FungiDB:Z517_04136"/>
<dbReference type="PANTHER" id="PTHR43098">
    <property type="entry name" value="L-ORNITHINE N(5)-MONOOXYGENASE-RELATED"/>
    <property type="match status" value="1"/>
</dbReference>
<dbReference type="SUPFAM" id="SSF51905">
    <property type="entry name" value="FAD/NAD(P)-binding domain"/>
    <property type="match status" value="2"/>
</dbReference>
<dbReference type="OrthoDB" id="66881at2759"/>
<proteinExistence type="predicted"/>
<name>A0A0D2GJZ3_9EURO</name>
<dbReference type="Pfam" id="PF00743">
    <property type="entry name" value="FMO-like"/>
    <property type="match status" value="1"/>
</dbReference>
<dbReference type="GeneID" id="25303626"/>
<dbReference type="GO" id="GO:0050661">
    <property type="term" value="F:NADP binding"/>
    <property type="evidence" value="ECO:0007669"/>
    <property type="project" value="InterPro"/>
</dbReference>
<dbReference type="GO" id="GO:0050660">
    <property type="term" value="F:flavin adenine dinucleotide binding"/>
    <property type="evidence" value="ECO:0007669"/>
    <property type="project" value="InterPro"/>
</dbReference>
<organism evidence="5 6">
    <name type="scientific">Fonsecaea pedrosoi CBS 271.37</name>
    <dbReference type="NCBI Taxonomy" id="1442368"/>
    <lineage>
        <taxon>Eukaryota</taxon>
        <taxon>Fungi</taxon>
        <taxon>Dikarya</taxon>
        <taxon>Ascomycota</taxon>
        <taxon>Pezizomycotina</taxon>
        <taxon>Eurotiomycetes</taxon>
        <taxon>Chaetothyriomycetidae</taxon>
        <taxon>Chaetothyriales</taxon>
        <taxon>Herpotrichiellaceae</taxon>
        <taxon>Fonsecaea</taxon>
    </lineage>
</organism>
<dbReference type="GO" id="GO:0004499">
    <property type="term" value="F:N,N-dimethylaniline monooxygenase activity"/>
    <property type="evidence" value="ECO:0007669"/>
    <property type="project" value="InterPro"/>
</dbReference>
<dbReference type="PRINTS" id="PR00411">
    <property type="entry name" value="PNDRDTASEI"/>
</dbReference>
<reference evidence="5 6" key="1">
    <citation type="submission" date="2015-01" db="EMBL/GenBank/DDBJ databases">
        <title>The Genome Sequence of Fonsecaea pedrosoi CBS 271.37.</title>
        <authorList>
            <consortium name="The Broad Institute Genomics Platform"/>
            <person name="Cuomo C."/>
            <person name="de Hoog S."/>
            <person name="Gorbushina A."/>
            <person name="Stielow B."/>
            <person name="Teixiera M."/>
            <person name="Abouelleil A."/>
            <person name="Chapman S.B."/>
            <person name="Priest M."/>
            <person name="Young S.K."/>
            <person name="Wortman J."/>
            <person name="Nusbaum C."/>
            <person name="Birren B."/>
        </authorList>
    </citation>
    <scope>NUCLEOTIDE SEQUENCE [LARGE SCALE GENOMIC DNA]</scope>
    <source>
        <strain evidence="5 6">CBS 271.37</strain>
    </source>
</reference>
<gene>
    <name evidence="5" type="ORF">Z517_04136</name>
</gene>
<dbReference type="InterPro" id="IPR036188">
    <property type="entry name" value="FAD/NAD-bd_sf"/>
</dbReference>
<dbReference type="InterPro" id="IPR050775">
    <property type="entry name" value="FAD-binding_Monooxygenases"/>
</dbReference>
<dbReference type="HOGENOM" id="CLU_006937_8_1_1"/>
<evidence type="ECO:0000256" key="1">
    <source>
        <dbReference type="ARBA" id="ARBA00022630"/>
    </source>
</evidence>
<evidence type="ECO:0000313" key="6">
    <source>
        <dbReference type="Proteomes" id="UP000053029"/>
    </source>
</evidence>
<dbReference type="RefSeq" id="XP_013284921.1">
    <property type="nucleotide sequence ID" value="XM_013429467.1"/>
</dbReference>
<dbReference type="Proteomes" id="UP000053029">
    <property type="component" value="Unassembled WGS sequence"/>
</dbReference>
<evidence type="ECO:0000256" key="4">
    <source>
        <dbReference type="ARBA" id="ARBA00023002"/>
    </source>
</evidence>
<evidence type="ECO:0000256" key="2">
    <source>
        <dbReference type="ARBA" id="ARBA00022827"/>
    </source>
</evidence>
<sequence>MSTEVLPILEPPAPAVNGVQKVENGVTAARTPKNRFNRDVDYAAVVIGAGFGGLRILHEFRKLGLSTKIIEAGSDVGGTWYWNRYPGARTDSESWSYIMNFSRELKTDWVWKERFAPQQEVLSYLNHVADRFDMRKDILFKQRVKSAHYDADLNIWDIRTADNIHYTCHFLITAAGVLSATRAPPFSGLDSFQGKWYQTSNWPKEKIDFAGKRVAVVGTGATGVQVVPIVAHTAASVTVFQRTPNYVIPARNHPLTEDQLKEIKTSYDAVWEQARGQVFGFAMPTIGRTIADVKDENDHQRILEAGWEAGGFRYIFETFDDLLLNEKSNEVASEFVRKKIRTIVKDEKTADLLCPDYPLLAKRPPLGHFYYEAFNRPNVKLVSVADDPIQEITPKGLRTGTAEYEFDIIIFAIGFDAVTGALTQIDIRGKDGQSLAEKWNPRLETHLGISVHGYPNMFMISGPQAPFANIPVIIDNTADFIGKAISYMDTHGYNRMEVTQEAVDGWCSHVQQTFESTLLATASQKARSWYIGANIPGKPLNVLFYFGGLVQYFAHCQKEAESEFSSYQFSK</sequence>
<keyword evidence="2" id="KW-0274">FAD</keyword>
<evidence type="ECO:0000313" key="5">
    <source>
        <dbReference type="EMBL" id="KIW81113.1"/>
    </source>
</evidence>
<keyword evidence="6" id="KW-1185">Reference proteome</keyword>
<accession>A0A0D2GJZ3</accession>
<protein>
    <submittedName>
        <fullName evidence="5">Unplaced genomic scaffold supercont1.3, whole genome shotgun sequence</fullName>
    </submittedName>
</protein>
<dbReference type="AlphaFoldDB" id="A0A0D2GJZ3"/>
<dbReference type="InterPro" id="IPR020946">
    <property type="entry name" value="Flavin_mOase-like"/>
</dbReference>
<dbReference type="EMBL" id="KN846971">
    <property type="protein sequence ID" value="KIW81113.1"/>
    <property type="molecule type" value="Genomic_DNA"/>
</dbReference>
<dbReference type="PANTHER" id="PTHR43098:SF5">
    <property type="entry name" value="DUAL-FUNCTIONAL MONOOXYGENASE_METHYLTRANSFERASE PSOF"/>
    <property type="match status" value="1"/>
</dbReference>